<gene>
    <name evidence="1" type="ORF">SAMN05216326_10443</name>
</gene>
<dbReference type="Proteomes" id="UP000199345">
    <property type="component" value="Unassembled WGS sequence"/>
</dbReference>
<sequence>MQPTVVVNHHRQTAIIVTRNGSKYKIIKLGKGRLTVTSISFTELETQGYKVSQYSPSQAAQSYLQHGAGVSQRARRYLESIARSKFSDVLTLT</sequence>
<dbReference type="EMBL" id="FOIA01000004">
    <property type="protein sequence ID" value="SES80556.1"/>
    <property type="molecule type" value="Genomic_DNA"/>
</dbReference>
<dbReference type="RefSeq" id="WP_090656299.1">
    <property type="nucleotide sequence ID" value="NZ_FOIA01000004.1"/>
</dbReference>
<protein>
    <submittedName>
        <fullName evidence="1">Uncharacterized protein</fullName>
    </submittedName>
</protein>
<accession>A0A1H9ZIA2</accession>
<reference evidence="2" key="1">
    <citation type="submission" date="2016-10" db="EMBL/GenBank/DDBJ databases">
        <authorList>
            <person name="Varghese N."/>
            <person name="Submissions S."/>
        </authorList>
    </citation>
    <scope>NUCLEOTIDE SEQUENCE [LARGE SCALE GENOMIC DNA]</scope>
    <source>
        <strain evidence="2">Nm71</strain>
    </source>
</reference>
<evidence type="ECO:0000313" key="1">
    <source>
        <dbReference type="EMBL" id="SES80556.1"/>
    </source>
</evidence>
<dbReference type="OrthoDB" id="8547997at2"/>
<proteinExistence type="predicted"/>
<dbReference type="AlphaFoldDB" id="A0A1H9ZIA2"/>
<organism evidence="1 2">
    <name type="scientific">Nitrosomonas marina</name>
    <dbReference type="NCBI Taxonomy" id="917"/>
    <lineage>
        <taxon>Bacteria</taxon>
        <taxon>Pseudomonadati</taxon>
        <taxon>Pseudomonadota</taxon>
        <taxon>Betaproteobacteria</taxon>
        <taxon>Nitrosomonadales</taxon>
        <taxon>Nitrosomonadaceae</taxon>
        <taxon>Nitrosomonas</taxon>
    </lineage>
</organism>
<keyword evidence="2" id="KW-1185">Reference proteome</keyword>
<evidence type="ECO:0000313" key="2">
    <source>
        <dbReference type="Proteomes" id="UP000199345"/>
    </source>
</evidence>
<name>A0A1H9ZIA2_9PROT</name>